<name>A0A7C5Q2A6_AQUAO</name>
<dbReference type="Gene3D" id="6.10.140.30">
    <property type="entry name" value="Anti-sigma-28 factor FlgM"/>
    <property type="match status" value="1"/>
</dbReference>
<gene>
    <name evidence="2" type="ORF">ENJ61_02395</name>
</gene>
<sequence length="86" mass="9899">MIDRVSLNRLIGQALEAGKRVRRKESVEEVQRSGDVVEISETARKAMEADFDDLSLKVRKIKEEIARGTYEVNTEKIIEGFKKFFP</sequence>
<organism evidence="2">
    <name type="scientific">Aquifex aeolicus</name>
    <dbReference type="NCBI Taxonomy" id="63363"/>
    <lineage>
        <taxon>Bacteria</taxon>
        <taxon>Pseudomonadati</taxon>
        <taxon>Aquificota</taxon>
        <taxon>Aquificia</taxon>
        <taxon>Aquificales</taxon>
        <taxon>Aquificaceae</taxon>
        <taxon>Aquifex</taxon>
    </lineage>
</organism>
<proteinExistence type="predicted"/>
<dbReference type="Proteomes" id="UP000885792">
    <property type="component" value="Unassembled WGS sequence"/>
</dbReference>
<protein>
    <recommendedName>
        <fullName evidence="1">Anti-sigma-28 factor FlgM C-terminal domain-containing protein</fullName>
    </recommendedName>
</protein>
<accession>A0A7C5Q2A6</accession>
<dbReference type="Pfam" id="PF04316">
    <property type="entry name" value="FlgM"/>
    <property type="match status" value="1"/>
</dbReference>
<evidence type="ECO:0000313" key="2">
    <source>
        <dbReference type="EMBL" id="HHJ63733.1"/>
    </source>
</evidence>
<dbReference type="AlphaFoldDB" id="A0A7C5Q2A6"/>
<dbReference type="SUPFAM" id="SSF101498">
    <property type="entry name" value="Anti-sigma factor FlgM"/>
    <property type="match status" value="1"/>
</dbReference>
<dbReference type="InterPro" id="IPR031316">
    <property type="entry name" value="FlgM_C"/>
</dbReference>
<feature type="domain" description="Anti-sigma-28 factor FlgM C-terminal" evidence="1">
    <location>
        <begin position="35"/>
        <end position="77"/>
    </location>
</feature>
<dbReference type="InterPro" id="IPR035890">
    <property type="entry name" value="Anti-sigma-28_factor_FlgM_sf"/>
</dbReference>
<dbReference type="EMBL" id="DRNB01000088">
    <property type="protein sequence ID" value="HHJ63733.1"/>
    <property type="molecule type" value="Genomic_DNA"/>
</dbReference>
<reference evidence="2" key="1">
    <citation type="journal article" date="2020" name="mSystems">
        <title>Genome- and Community-Level Interaction Insights into Carbon Utilization and Element Cycling Functions of Hydrothermarchaeota in Hydrothermal Sediment.</title>
        <authorList>
            <person name="Zhou Z."/>
            <person name="Liu Y."/>
            <person name="Xu W."/>
            <person name="Pan J."/>
            <person name="Luo Z.H."/>
            <person name="Li M."/>
        </authorList>
    </citation>
    <scope>NUCLEOTIDE SEQUENCE [LARGE SCALE GENOMIC DNA]</scope>
    <source>
        <strain evidence="2">HyVt-501</strain>
    </source>
</reference>
<evidence type="ECO:0000259" key="1">
    <source>
        <dbReference type="Pfam" id="PF04316"/>
    </source>
</evidence>
<comment type="caution">
    <text evidence="2">The sequence shown here is derived from an EMBL/GenBank/DDBJ whole genome shotgun (WGS) entry which is preliminary data.</text>
</comment>